<dbReference type="EMBL" id="JACAZF010000002">
    <property type="protein sequence ID" value="KAF7312474.1"/>
    <property type="molecule type" value="Genomic_DNA"/>
</dbReference>
<feature type="coiled-coil region" evidence="1">
    <location>
        <begin position="91"/>
        <end position="118"/>
    </location>
</feature>
<proteinExistence type="predicted"/>
<reference evidence="3" key="1">
    <citation type="submission" date="2020-05" db="EMBL/GenBank/DDBJ databases">
        <title>Mycena genomes resolve the evolution of fungal bioluminescence.</title>
        <authorList>
            <person name="Tsai I.J."/>
        </authorList>
    </citation>
    <scope>NUCLEOTIDE SEQUENCE</scope>
    <source>
        <strain evidence="3">171206Taipei</strain>
    </source>
</reference>
<protein>
    <submittedName>
        <fullName evidence="3">Uncharacterized protein</fullName>
    </submittedName>
</protein>
<evidence type="ECO:0000256" key="2">
    <source>
        <dbReference type="SAM" id="MobiDB-lite"/>
    </source>
</evidence>
<feature type="region of interest" description="Disordered" evidence="2">
    <location>
        <begin position="1"/>
        <end position="29"/>
    </location>
</feature>
<dbReference type="GeneID" id="59342003"/>
<comment type="caution">
    <text evidence="3">The sequence shown here is derived from an EMBL/GenBank/DDBJ whole genome shotgun (WGS) entry which is preliminary data.</text>
</comment>
<gene>
    <name evidence="3" type="ORF">MIND_00261000</name>
</gene>
<evidence type="ECO:0000256" key="1">
    <source>
        <dbReference type="SAM" id="Coils"/>
    </source>
</evidence>
<dbReference type="OrthoDB" id="3058840at2759"/>
<keyword evidence="4" id="KW-1185">Reference proteome</keyword>
<dbReference type="AlphaFoldDB" id="A0A8H6WHH3"/>
<name>A0A8H6WHH3_9AGAR</name>
<evidence type="ECO:0000313" key="3">
    <source>
        <dbReference type="EMBL" id="KAF7312474.1"/>
    </source>
</evidence>
<dbReference type="Proteomes" id="UP000636479">
    <property type="component" value="Unassembled WGS sequence"/>
</dbReference>
<keyword evidence="1" id="KW-0175">Coiled coil</keyword>
<dbReference type="RefSeq" id="XP_037224582.1">
    <property type="nucleotide sequence ID" value="XM_037359487.1"/>
</dbReference>
<accession>A0A8H6WHH3</accession>
<organism evidence="3 4">
    <name type="scientific">Mycena indigotica</name>
    <dbReference type="NCBI Taxonomy" id="2126181"/>
    <lineage>
        <taxon>Eukaryota</taxon>
        <taxon>Fungi</taxon>
        <taxon>Dikarya</taxon>
        <taxon>Basidiomycota</taxon>
        <taxon>Agaricomycotina</taxon>
        <taxon>Agaricomycetes</taxon>
        <taxon>Agaricomycetidae</taxon>
        <taxon>Agaricales</taxon>
        <taxon>Marasmiineae</taxon>
        <taxon>Mycenaceae</taxon>
        <taxon>Mycena</taxon>
    </lineage>
</organism>
<sequence length="237" mass="27832">MDSASVDGSVFDAELSTSPSSPPNPDDLEKLRAMDQYRMNLWILTQRDRPIPSMDDMKKYLDRPQDNASRRRRAVQELDEQFEEDLNRMYLAESEDYLKEAHDRYRAFENEIVDRERLEEAKAISSKNLWDHVYSHVYTTYQLKKGTIEGSEALLHFPQTPAGYKAASVETQQAVAEFLSLTTPEDKEIRLAKHNWTWWQTNPLEETFDSDPEFKDIVQRVLNAEPWSRDPRRRTSI</sequence>
<evidence type="ECO:0000313" key="4">
    <source>
        <dbReference type="Proteomes" id="UP000636479"/>
    </source>
</evidence>